<keyword evidence="2" id="KW-0449">Lipoprotein</keyword>
<comment type="caution">
    <text evidence="2">The sequence shown here is derived from an EMBL/GenBank/DDBJ whole genome shotgun (WGS) entry which is preliminary data.</text>
</comment>
<dbReference type="PANTHER" id="PTHR35869:SF1">
    <property type="entry name" value="OUTER-MEMBRANE LIPOPROTEIN CARRIER PROTEIN"/>
    <property type="match status" value="1"/>
</dbReference>
<protein>
    <submittedName>
        <fullName evidence="2">Outer membrane lipoprotein carrier protein LolA</fullName>
    </submittedName>
</protein>
<dbReference type="Gene3D" id="2.50.20.10">
    <property type="entry name" value="Lipoprotein localisation LolA/LolB/LppX"/>
    <property type="match status" value="1"/>
</dbReference>
<keyword evidence="3" id="KW-1185">Reference proteome</keyword>
<name>A0A2N3IEY2_9BACT</name>
<evidence type="ECO:0000256" key="1">
    <source>
        <dbReference type="ARBA" id="ARBA00022729"/>
    </source>
</evidence>
<dbReference type="InterPro" id="IPR029046">
    <property type="entry name" value="LolA/LolB/LppX"/>
</dbReference>
<keyword evidence="1" id="KW-0732">Signal</keyword>
<dbReference type="AlphaFoldDB" id="A0A2N3IEY2"/>
<gene>
    <name evidence="2" type="ORF">Rain11_1526</name>
</gene>
<evidence type="ECO:0000313" key="2">
    <source>
        <dbReference type="EMBL" id="PKQ68871.1"/>
    </source>
</evidence>
<organism evidence="2 3">
    <name type="scientific">Raineya orbicola</name>
    <dbReference type="NCBI Taxonomy" id="2016530"/>
    <lineage>
        <taxon>Bacteria</taxon>
        <taxon>Pseudomonadati</taxon>
        <taxon>Bacteroidota</taxon>
        <taxon>Cytophagia</taxon>
        <taxon>Cytophagales</taxon>
        <taxon>Raineyaceae</taxon>
        <taxon>Raineya</taxon>
    </lineage>
</organism>
<accession>A0A2N3IEY2</accession>
<dbReference type="CDD" id="cd16325">
    <property type="entry name" value="LolA"/>
    <property type="match status" value="1"/>
</dbReference>
<evidence type="ECO:0000313" key="3">
    <source>
        <dbReference type="Proteomes" id="UP000233387"/>
    </source>
</evidence>
<dbReference type="SUPFAM" id="SSF89392">
    <property type="entry name" value="Prokaryotic lipoproteins and lipoprotein localization factors"/>
    <property type="match status" value="1"/>
</dbReference>
<reference evidence="2 3" key="1">
    <citation type="submission" date="2017-06" db="EMBL/GenBank/DDBJ databases">
        <title>Raineya orbicola gen. nov., sp. nov. a slightly thermophilic bacterium of the phylum Bacteroidetes and the description of Raineyaceae fam. nov.</title>
        <authorList>
            <person name="Albuquerque L."/>
            <person name="Polonia A.R.M."/>
            <person name="Barroso C."/>
            <person name="Froufe H.J.C."/>
            <person name="Lage O."/>
            <person name="Lobo-Da-Cunha A."/>
            <person name="Egas C."/>
            <person name="Da Costa M.S."/>
        </authorList>
    </citation>
    <scope>NUCLEOTIDE SEQUENCE [LARGE SCALE GENOMIC DNA]</scope>
    <source>
        <strain evidence="2 3">SPSPC-11</strain>
    </source>
</reference>
<dbReference type="InterPro" id="IPR004564">
    <property type="entry name" value="OM_lipoprot_carrier_LolA-like"/>
</dbReference>
<dbReference type="Proteomes" id="UP000233387">
    <property type="component" value="Unassembled WGS sequence"/>
</dbReference>
<sequence>MKKTFAIIAFLGICEAIAQPKVTPPEDRARQILAEVENKFSSAKALQADFTYEFRNEVNKTKDEAKGTFVMKKNKFKLKLANQEIYNNGKTVWTYLKDANEVSISDYTPDDDSFVTPEKVIKLYKKDYKYVFIREFTENGKVYEEIDLQPTDRSKKVFKIRLVVNKKTRSIKSWEIFEKNQNRSKYIINTIAYDVQVDDNYFNFDKRKYPNVNEVDLRD</sequence>
<proteinExistence type="predicted"/>
<dbReference type="Pfam" id="PF03548">
    <property type="entry name" value="LolA"/>
    <property type="match status" value="1"/>
</dbReference>
<dbReference type="PANTHER" id="PTHR35869">
    <property type="entry name" value="OUTER-MEMBRANE LIPOPROTEIN CARRIER PROTEIN"/>
    <property type="match status" value="1"/>
</dbReference>
<dbReference type="EMBL" id="NKXO01000022">
    <property type="protein sequence ID" value="PKQ68871.1"/>
    <property type="molecule type" value="Genomic_DNA"/>
</dbReference>
<dbReference type="RefSeq" id="WP_165778100.1">
    <property type="nucleotide sequence ID" value="NZ_NKXO01000022.1"/>
</dbReference>